<reference evidence="2 3" key="1">
    <citation type="journal article" date="2003" name="Proc. Natl. Acad. Sci. U.S.A.">
        <title>Complete genome sequence and analysis of Wolinella succinogenes.</title>
        <authorList>
            <person name="Baar C."/>
            <person name="Eppinger M."/>
            <person name="Raddatz G."/>
            <person name="Simon JM."/>
            <person name="Lanz C."/>
            <person name="Klimmek O."/>
            <person name="Nandakumar R."/>
            <person name="Gross R."/>
            <person name="Rosinus A."/>
            <person name="Keller H."/>
            <person name="Jagtap P."/>
            <person name="Linke B."/>
            <person name="Meyer F."/>
            <person name="Lederer H."/>
            <person name="Schuster S.C."/>
        </authorList>
    </citation>
    <scope>NUCLEOTIDE SEQUENCE [LARGE SCALE GENOMIC DNA]</scope>
    <source>
        <strain evidence="3">ATCC 29543 / DSM 1740 / CCUG 13145 / JCM 31913 / LMG 7466 / NCTC 11488 / FDC 602W</strain>
    </source>
</reference>
<dbReference type="Proteomes" id="UP000000422">
    <property type="component" value="Chromosome"/>
</dbReference>
<accession>Q7MRT6</accession>
<dbReference type="EMBL" id="BX571659">
    <property type="protein sequence ID" value="CAE10151.1"/>
    <property type="molecule type" value="Genomic_DNA"/>
</dbReference>
<dbReference type="KEGG" id="wsu:WS1052"/>
<dbReference type="PANTHER" id="PTHR42146:SF1">
    <property type="entry name" value="OLIGORIBONUCLEASE NRNB"/>
    <property type="match status" value="1"/>
</dbReference>
<evidence type="ECO:0000313" key="3">
    <source>
        <dbReference type="Proteomes" id="UP000000422"/>
    </source>
</evidence>
<dbReference type="eggNOG" id="COG2404">
    <property type="taxonomic scope" value="Bacteria"/>
</dbReference>
<gene>
    <name evidence="2" type="ordered locus">WS1052</name>
</gene>
<feature type="coiled-coil region" evidence="1">
    <location>
        <begin position="64"/>
        <end position="91"/>
    </location>
</feature>
<evidence type="ECO:0000313" key="2">
    <source>
        <dbReference type="EMBL" id="CAE10151.1"/>
    </source>
</evidence>
<dbReference type="InterPro" id="IPR052968">
    <property type="entry name" value="Nucleotide_metab_enz"/>
</dbReference>
<evidence type="ECO:0008006" key="4">
    <source>
        <dbReference type="Google" id="ProtNLM"/>
    </source>
</evidence>
<organism evidence="3">
    <name type="scientific">Wolinella succinogenes (strain ATCC 29543 / DSM 1740 / CCUG 13145 / JCM 31913 / LMG 7466 / NCTC 11488 / FDC 602W)</name>
    <name type="common">Vibrio succinogenes</name>
    <dbReference type="NCBI Taxonomy" id="273121"/>
    <lineage>
        <taxon>Bacteria</taxon>
        <taxon>Pseudomonadati</taxon>
        <taxon>Campylobacterota</taxon>
        <taxon>Epsilonproteobacteria</taxon>
        <taxon>Campylobacterales</taxon>
        <taxon>Helicobacteraceae</taxon>
        <taxon>Wolinella</taxon>
    </lineage>
</organism>
<protein>
    <recommendedName>
        <fullName evidence="4">DHHA1 domain-containing protein</fullName>
    </recommendedName>
</protein>
<dbReference type="SUPFAM" id="SSF64182">
    <property type="entry name" value="DHH phosphoesterases"/>
    <property type="match status" value="1"/>
</dbReference>
<dbReference type="STRING" id="273121.WS1052"/>
<keyword evidence="3" id="KW-1185">Reference proteome</keyword>
<dbReference type="HOGENOM" id="CLU_789737_0_0_7"/>
<evidence type="ECO:0000256" key="1">
    <source>
        <dbReference type="SAM" id="Coils"/>
    </source>
</evidence>
<dbReference type="Gene3D" id="3.90.1640.10">
    <property type="entry name" value="inorganic pyrophosphatase (n-terminal core)"/>
    <property type="match status" value="1"/>
</dbReference>
<dbReference type="RefSeq" id="WP_011138944.1">
    <property type="nucleotide sequence ID" value="NC_005090.1"/>
</dbReference>
<proteinExistence type="predicted"/>
<dbReference type="InterPro" id="IPR038763">
    <property type="entry name" value="DHH_sf"/>
</dbReference>
<dbReference type="AlphaFoldDB" id="Q7MRT6"/>
<sequence>MHVHHLSHIDLDGYGCQFVASHFFKKIDFYNANYGKEVGAKLEEIARRTKEARPKEILWLITDLNLTLTECAFLEERAAQLAQENKKVTILLLDHHISGSDCAQKYPWYYLDNERSATKITYETLLERFGLQAKKEAHTPWMREFVEVVNAIDLWKEESPCFELGKVLMRMVVETKELNRYMFDREHRDYKFGMIKAAKRYLFDSKGHIRLDNAMHAMKKRLLLGKVNEETLDNIASLRQVTLLGTKRESCMIEYRGHKGFLSYSMGSVSVLANAFLRAHPEFDFFMDVGPRGSVSLRANHRCDVSRLSAELFGGGGHKNAAGGRIEGFKESFLYDEVKKNIEQMIKEKTQ</sequence>
<dbReference type="PANTHER" id="PTHR42146">
    <property type="entry name" value="3',5'-CYCLIC-NUCLEOTIDE PHOSPHODIESTERASE"/>
    <property type="match status" value="1"/>
</dbReference>
<name>Q7MRT6_WOLSU</name>
<keyword evidence="1" id="KW-0175">Coiled coil</keyword>
<dbReference type="Gene3D" id="3.10.310.30">
    <property type="match status" value="1"/>
</dbReference>